<keyword evidence="6" id="KW-1185">Reference proteome</keyword>
<comment type="similarity">
    <text evidence="1 4">Belongs to the glycerate kinase type-1 family.</text>
</comment>
<evidence type="ECO:0000256" key="1">
    <source>
        <dbReference type="ARBA" id="ARBA00006284"/>
    </source>
</evidence>
<dbReference type="PANTHER" id="PTHR21599:SF0">
    <property type="entry name" value="GLYCERATE KINASE"/>
    <property type="match status" value="1"/>
</dbReference>
<keyword evidence="5" id="KW-0614">Plasmid</keyword>
<accession>A0AAU9CHI1</accession>
<dbReference type="GO" id="GO:0008887">
    <property type="term" value="F:glycerate kinase activity"/>
    <property type="evidence" value="ECO:0007669"/>
    <property type="project" value="UniProtKB-UniRule"/>
</dbReference>
<dbReference type="EMBL" id="AP025315">
    <property type="protein sequence ID" value="BDD11616.1"/>
    <property type="molecule type" value="Genomic_DNA"/>
</dbReference>
<dbReference type="InterPro" id="IPR018197">
    <property type="entry name" value="Glycerate_kinase_RE-like"/>
</dbReference>
<dbReference type="Pfam" id="PF02595">
    <property type="entry name" value="Gly_kinase"/>
    <property type="match status" value="1"/>
</dbReference>
<geneLocation type="plasmid" evidence="5 6">
    <name>pFA1</name>
</geneLocation>
<dbReference type="Gene3D" id="3.90.1510.10">
    <property type="entry name" value="Glycerate kinase, domain 2"/>
    <property type="match status" value="1"/>
</dbReference>
<evidence type="ECO:0000313" key="5">
    <source>
        <dbReference type="EMBL" id="BDD11616.1"/>
    </source>
</evidence>
<dbReference type="Gene3D" id="3.40.50.10350">
    <property type="entry name" value="Glycerate kinase, domain 1"/>
    <property type="match status" value="1"/>
</dbReference>
<keyword evidence="3 4" id="KW-0418">Kinase</keyword>
<sequence>MKVLIATDKFKGAMDNFQASSAMRKGVLRACPDAEITTFSLSDGGEGFLELFRRAKELVEIRAETFDPLGRKIEASFLYDNKQQEAVVELASASGLMLLAEEERCCAEANTFGSGILIRKAIESGAKRIILGLGGSASNDAGLGIAKALGVKILSGNGEEIKPCGKNLSKIHKLDFSQVPDSVKKAEILLACDVQNPFTGPEGAVNVYSEQKGANECERERMEYGMKHLLEVFKKEERTDISNLEGAGAAGGCSGGLVALFDAKIVSGAELAVEYSGFVGALGSADLVLTGEGSFDKQSLRGKLVSIVTKVAHRYGVPVAGFFGKIDPDVDPLDVSCPDFCGALGAGPISLKESVERSQELLEARVLEVIKLLKRFV</sequence>
<name>A0AAU9CHI1_9BACT</name>
<evidence type="ECO:0000256" key="3">
    <source>
        <dbReference type="ARBA" id="ARBA00022777"/>
    </source>
</evidence>
<dbReference type="SUPFAM" id="SSF110738">
    <property type="entry name" value="Glycerate kinase I"/>
    <property type="match status" value="1"/>
</dbReference>
<gene>
    <name evidence="5" type="ORF">FUAX_40480</name>
</gene>
<dbReference type="NCBIfam" id="TIGR00045">
    <property type="entry name" value="glycerate kinase"/>
    <property type="match status" value="1"/>
</dbReference>
<dbReference type="Proteomes" id="UP001348817">
    <property type="component" value="Plasmid pFA1"/>
</dbReference>
<reference evidence="5 6" key="1">
    <citation type="submission" date="2021-12" db="EMBL/GenBank/DDBJ databases">
        <title>Genome sequencing of bacteria with rrn-lacking chromosome and rrn-plasmid.</title>
        <authorList>
            <person name="Anda M."/>
            <person name="Iwasaki W."/>
        </authorList>
    </citation>
    <scope>NUCLEOTIDE SEQUENCE [LARGE SCALE GENOMIC DNA]</scope>
    <source>
        <strain evidence="5 6">DSM 100852</strain>
        <plasmid evidence="5 6">pFA1</plasmid>
    </source>
</reference>
<dbReference type="GO" id="GO:0031388">
    <property type="term" value="P:organic acid phosphorylation"/>
    <property type="evidence" value="ECO:0007669"/>
    <property type="project" value="UniProtKB-UniRule"/>
</dbReference>
<evidence type="ECO:0000313" key="6">
    <source>
        <dbReference type="Proteomes" id="UP001348817"/>
    </source>
</evidence>
<evidence type="ECO:0000256" key="4">
    <source>
        <dbReference type="PIRNR" id="PIRNR006078"/>
    </source>
</evidence>
<organism evidence="5 6">
    <name type="scientific">Fulvitalea axinellae</name>
    <dbReference type="NCBI Taxonomy" id="1182444"/>
    <lineage>
        <taxon>Bacteria</taxon>
        <taxon>Pseudomonadati</taxon>
        <taxon>Bacteroidota</taxon>
        <taxon>Cytophagia</taxon>
        <taxon>Cytophagales</taxon>
        <taxon>Persicobacteraceae</taxon>
        <taxon>Fulvitalea</taxon>
    </lineage>
</organism>
<proteinExistence type="inferred from homology"/>
<dbReference type="InterPro" id="IPR036129">
    <property type="entry name" value="Glycerate_kinase_sf"/>
</dbReference>
<evidence type="ECO:0000256" key="2">
    <source>
        <dbReference type="ARBA" id="ARBA00022679"/>
    </source>
</evidence>
<dbReference type="AlphaFoldDB" id="A0AAU9CHI1"/>
<dbReference type="PIRSF" id="PIRSF006078">
    <property type="entry name" value="GlxK"/>
    <property type="match status" value="1"/>
</dbReference>
<dbReference type="PANTHER" id="PTHR21599">
    <property type="entry name" value="GLYCERATE KINASE"/>
    <property type="match status" value="1"/>
</dbReference>
<keyword evidence="2 4" id="KW-0808">Transferase</keyword>
<dbReference type="InterPro" id="IPR004381">
    <property type="entry name" value="Glycerate_kinase"/>
</dbReference>
<dbReference type="InterPro" id="IPR018193">
    <property type="entry name" value="Glyc_kinase_flavodox-like_fold"/>
</dbReference>
<dbReference type="KEGG" id="fax:FUAX_40480"/>
<dbReference type="RefSeq" id="WP_338394747.1">
    <property type="nucleotide sequence ID" value="NZ_AP025315.1"/>
</dbReference>
<protein>
    <submittedName>
        <fullName evidence="5">Glycerate kinase</fullName>
    </submittedName>
</protein>